<dbReference type="InParanoid" id="A0A4S2MUX7"/>
<keyword evidence="2" id="KW-0732">Signal</keyword>
<evidence type="ECO:0000313" key="4">
    <source>
        <dbReference type="Proteomes" id="UP000298138"/>
    </source>
</evidence>
<gene>
    <name evidence="3" type="ORF">EX30DRAFT_341556</name>
</gene>
<accession>A0A4S2MUX7</accession>
<feature type="signal peptide" evidence="2">
    <location>
        <begin position="1"/>
        <end position="19"/>
    </location>
</feature>
<evidence type="ECO:0000256" key="1">
    <source>
        <dbReference type="SAM" id="MobiDB-lite"/>
    </source>
</evidence>
<keyword evidence="4" id="KW-1185">Reference proteome</keyword>
<name>A0A4S2MUX7_9PEZI</name>
<protein>
    <submittedName>
        <fullName evidence="3">Uncharacterized protein</fullName>
    </submittedName>
</protein>
<sequence length="122" mass="13094">MVMWSGSLVVCCAAVYCSSSYSSQLLSFITAEPSDHSVTICVRCALASRFDSSSPPLLLFSLASGYDGHLVLDDSSEFLIQHCGINSSSSPPPPPPTKPLNISPIPRSSRYPFLNPFPLQQA</sequence>
<dbReference type="Proteomes" id="UP000298138">
    <property type="component" value="Unassembled WGS sequence"/>
</dbReference>
<feature type="region of interest" description="Disordered" evidence="1">
    <location>
        <begin position="85"/>
        <end position="122"/>
    </location>
</feature>
<feature type="chain" id="PRO_5020826078" evidence="2">
    <location>
        <begin position="20"/>
        <end position="122"/>
    </location>
</feature>
<proteinExistence type="predicted"/>
<reference evidence="3 4" key="1">
    <citation type="submission" date="2019-04" db="EMBL/GenBank/DDBJ databases">
        <title>Comparative genomics and transcriptomics to analyze fruiting body development in filamentous ascomycetes.</title>
        <authorList>
            <consortium name="DOE Joint Genome Institute"/>
            <person name="Lutkenhaus R."/>
            <person name="Traeger S."/>
            <person name="Breuer J."/>
            <person name="Kuo A."/>
            <person name="Lipzen A."/>
            <person name="Pangilinan J."/>
            <person name="Dilworth D."/>
            <person name="Sandor L."/>
            <person name="Poggeler S."/>
            <person name="Barry K."/>
            <person name="Grigoriev I.V."/>
            <person name="Nowrousian M."/>
        </authorList>
    </citation>
    <scope>NUCLEOTIDE SEQUENCE [LARGE SCALE GENOMIC DNA]</scope>
    <source>
        <strain evidence="3 4">CBS 389.68</strain>
    </source>
</reference>
<evidence type="ECO:0000256" key="2">
    <source>
        <dbReference type="SAM" id="SignalP"/>
    </source>
</evidence>
<dbReference type="AlphaFoldDB" id="A0A4S2MUX7"/>
<evidence type="ECO:0000313" key="3">
    <source>
        <dbReference type="EMBL" id="TGZ80296.1"/>
    </source>
</evidence>
<organism evidence="3 4">
    <name type="scientific">Ascodesmis nigricans</name>
    <dbReference type="NCBI Taxonomy" id="341454"/>
    <lineage>
        <taxon>Eukaryota</taxon>
        <taxon>Fungi</taxon>
        <taxon>Dikarya</taxon>
        <taxon>Ascomycota</taxon>
        <taxon>Pezizomycotina</taxon>
        <taxon>Pezizomycetes</taxon>
        <taxon>Pezizales</taxon>
        <taxon>Ascodesmidaceae</taxon>
        <taxon>Ascodesmis</taxon>
    </lineage>
</organism>
<dbReference type="EMBL" id="ML220125">
    <property type="protein sequence ID" value="TGZ80296.1"/>
    <property type="molecule type" value="Genomic_DNA"/>
</dbReference>